<comment type="caution">
    <text evidence="3">The sequence shown here is derived from an EMBL/GenBank/DDBJ whole genome shotgun (WGS) entry which is preliminary data.</text>
</comment>
<organism evidence="3 4">
    <name type="scientific">Mycena belliarum</name>
    <dbReference type="NCBI Taxonomy" id="1033014"/>
    <lineage>
        <taxon>Eukaryota</taxon>
        <taxon>Fungi</taxon>
        <taxon>Dikarya</taxon>
        <taxon>Basidiomycota</taxon>
        <taxon>Agaricomycotina</taxon>
        <taxon>Agaricomycetes</taxon>
        <taxon>Agaricomycetidae</taxon>
        <taxon>Agaricales</taxon>
        <taxon>Marasmiineae</taxon>
        <taxon>Mycenaceae</taxon>
        <taxon>Mycena</taxon>
    </lineage>
</organism>
<reference evidence="3" key="1">
    <citation type="submission" date="2023-03" db="EMBL/GenBank/DDBJ databases">
        <title>Massive genome expansion in bonnet fungi (Mycena s.s.) driven by repeated elements and novel gene families across ecological guilds.</title>
        <authorList>
            <consortium name="Lawrence Berkeley National Laboratory"/>
            <person name="Harder C.B."/>
            <person name="Miyauchi S."/>
            <person name="Viragh M."/>
            <person name="Kuo A."/>
            <person name="Thoen E."/>
            <person name="Andreopoulos B."/>
            <person name="Lu D."/>
            <person name="Skrede I."/>
            <person name="Drula E."/>
            <person name="Henrissat B."/>
            <person name="Morin E."/>
            <person name="Kohler A."/>
            <person name="Barry K."/>
            <person name="LaButti K."/>
            <person name="Morin E."/>
            <person name="Salamov A."/>
            <person name="Lipzen A."/>
            <person name="Mereny Z."/>
            <person name="Hegedus B."/>
            <person name="Baldrian P."/>
            <person name="Stursova M."/>
            <person name="Weitz H."/>
            <person name="Taylor A."/>
            <person name="Grigoriev I.V."/>
            <person name="Nagy L.G."/>
            <person name="Martin F."/>
            <person name="Kauserud H."/>
        </authorList>
    </citation>
    <scope>NUCLEOTIDE SEQUENCE</scope>
    <source>
        <strain evidence="3">CBHHK173m</strain>
    </source>
</reference>
<feature type="domain" description="DUF6699" evidence="2">
    <location>
        <begin position="125"/>
        <end position="245"/>
    </location>
</feature>
<keyword evidence="4" id="KW-1185">Reference proteome</keyword>
<feature type="region of interest" description="Disordered" evidence="1">
    <location>
        <begin position="1"/>
        <end position="36"/>
    </location>
</feature>
<accession>A0AAD6UAR9</accession>
<evidence type="ECO:0000313" key="4">
    <source>
        <dbReference type="Proteomes" id="UP001222325"/>
    </source>
</evidence>
<dbReference type="Pfam" id="PF20415">
    <property type="entry name" value="DUF6699"/>
    <property type="match status" value="1"/>
</dbReference>
<dbReference type="EMBL" id="JARJCN010000011">
    <property type="protein sequence ID" value="KAJ7096573.1"/>
    <property type="molecule type" value="Genomic_DNA"/>
</dbReference>
<dbReference type="InterPro" id="IPR046522">
    <property type="entry name" value="DUF6699"/>
</dbReference>
<dbReference type="AlphaFoldDB" id="A0AAD6UAR9"/>
<sequence length="257" mass="28124">MRMNQRDAGGIWAHNAPPHNTIVAPPSGPCARSDASRLPPRIWSGASAVASLRLGQSTTPFLSVEDGPQDPRQSSVLPRLAEMPDAQPRRPSRPHLVALPPQIEGITDVTMHPALVRESVLRTIDFMSMPTPARYTSWRTLLSEPATCPGLPSLTILAPQLPWVITAHASNISLSVSVADILAAICDALRLCVDERQFEDWVMMTQDGHRPCPRRRRNTGIAYRPGMTRLDLFEGKTKFAGLRASAMGCDIWTLVVG</sequence>
<gene>
    <name evidence="3" type="ORF">B0H15DRAFT_825648</name>
</gene>
<name>A0AAD6UAR9_9AGAR</name>
<protein>
    <recommendedName>
        <fullName evidence="2">DUF6699 domain-containing protein</fullName>
    </recommendedName>
</protein>
<evidence type="ECO:0000259" key="2">
    <source>
        <dbReference type="Pfam" id="PF20415"/>
    </source>
</evidence>
<evidence type="ECO:0000256" key="1">
    <source>
        <dbReference type="SAM" id="MobiDB-lite"/>
    </source>
</evidence>
<feature type="region of interest" description="Disordered" evidence="1">
    <location>
        <begin position="60"/>
        <end position="95"/>
    </location>
</feature>
<proteinExistence type="predicted"/>
<dbReference type="Proteomes" id="UP001222325">
    <property type="component" value="Unassembled WGS sequence"/>
</dbReference>
<evidence type="ECO:0000313" key="3">
    <source>
        <dbReference type="EMBL" id="KAJ7096573.1"/>
    </source>
</evidence>